<feature type="region of interest" description="Disordered" evidence="1">
    <location>
        <begin position="80"/>
        <end position="116"/>
    </location>
</feature>
<dbReference type="AlphaFoldDB" id="A0A562S8N3"/>
<gene>
    <name evidence="4" type="ORF">IQ13_4287</name>
</gene>
<dbReference type="PROSITE" id="PS51257">
    <property type="entry name" value="PROKAR_LIPOPROTEIN"/>
    <property type="match status" value="1"/>
</dbReference>
<proteinExistence type="predicted"/>
<evidence type="ECO:0000313" key="4">
    <source>
        <dbReference type="EMBL" id="TWI77688.1"/>
    </source>
</evidence>
<dbReference type="Proteomes" id="UP000316167">
    <property type="component" value="Unassembled WGS sequence"/>
</dbReference>
<feature type="domain" description="Heavy metal binding" evidence="3">
    <location>
        <begin position="51"/>
        <end position="77"/>
    </location>
</feature>
<evidence type="ECO:0000256" key="2">
    <source>
        <dbReference type="SAM" id="SignalP"/>
    </source>
</evidence>
<feature type="signal peptide" evidence="2">
    <location>
        <begin position="1"/>
        <end position="22"/>
    </location>
</feature>
<evidence type="ECO:0000256" key="1">
    <source>
        <dbReference type="SAM" id="MobiDB-lite"/>
    </source>
</evidence>
<dbReference type="OrthoDB" id="128043at2"/>
<sequence length="332" mass="36060">MKKEFKISMAVMALATVTIFSACNNSGGEAKTSDKDSSKMEMTHEGGDHIYACPMHPEVTGKEGDTCPKCGMKLEHNDNAGAPSNVSMQFTSNPATPKPGEEVTLSMTPKIKDKPTEQVPLDVEHTKKIHLIVVSDDLSWFDHIHPELNADGSYSVKEKFPAPGKYTLFADYKPSGANHTVDYLNVTVAGTVPAAKVYGADKLTGTAGDGFSVSLTPEGGKFLTNMAMHINGVVMLNGKEVDVTTLEDYLGAKAHMVVVSLADKKYLHVHPSVEGGKFDLHTTFEKPGVYRGWIQFQSKGKVYTSDFVMNVAEGNADNMKGMDMKKDEHAEH</sequence>
<dbReference type="EMBL" id="VLLE01000009">
    <property type="protein sequence ID" value="TWI77688.1"/>
    <property type="molecule type" value="Genomic_DNA"/>
</dbReference>
<dbReference type="Pfam" id="PF19335">
    <property type="entry name" value="HMBD"/>
    <property type="match status" value="1"/>
</dbReference>
<feature type="compositionally biased region" description="Polar residues" evidence="1">
    <location>
        <begin position="82"/>
        <end position="95"/>
    </location>
</feature>
<keyword evidence="5" id="KW-1185">Reference proteome</keyword>
<dbReference type="RefSeq" id="WP_144888737.1">
    <property type="nucleotide sequence ID" value="NZ_VLLE01000009.1"/>
</dbReference>
<reference evidence="4 5" key="1">
    <citation type="journal article" date="2015" name="Stand. Genomic Sci.">
        <title>Genomic Encyclopedia of Bacterial and Archaeal Type Strains, Phase III: the genomes of soil and plant-associated and newly described type strains.</title>
        <authorList>
            <person name="Whitman W.B."/>
            <person name="Woyke T."/>
            <person name="Klenk H.P."/>
            <person name="Zhou Y."/>
            <person name="Lilburn T.G."/>
            <person name="Beck B.J."/>
            <person name="De Vos P."/>
            <person name="Vandamme P."/>
            <person name="Eisen J.A."/>
            <person name="Garrity G."/>
            <person name="Hugenholtz P."/>
            <person name="Kyrpides N.C."/>
        </authorList>
    </citation>
    <scope>NUCLEOTIDE SEQUENCE [LARGE SCALE GENOMIC DNA]</scope>
    <source>
        <strain evidence="4 5">CGMCC 1.7271</strain>
    </source>
</reference>
<feature type="chain" id="PRO_5022104990" description="Heavy metal binding domain-containing protein" evidence="2">
    <location>
        <begin position="23"/>
        <end position="332"/>
    </location>
</feature>
<dbReference type="GO" id="GO:0046872">
    <property type="term" value="F:metal ion binding"/>
    <property type="evidence" value="ECO:0007669"/>
    <property type="project" value="InterPro"/>
</dbReference>
<accession>A0A562S8N3</accession>
<protein>
    <recommendedName>
        <fullName evidence="3">Heavy metal binding domain-containing protein</fullName>
    </recommendedName>
</protein>
<name>A0A562S8N3_9BACT</name>
<keyword evidence="2" id="KW-0732">Signal</keyword>
<evidence type="ECO:0000259" key="3">
    <source>
        <dbReference type="Pfam" id="PF19335"/>
    </source>
</evidence>
<comment type="caution">
    <text evidence="4">The sequence shown here is derived from an EMBL/GenBank/DDBJ whole genome shotgun (WGS) entry which is preliminary data.</text>
</comment>
<evidence type="ECO:0000313" key="5">
    <source>
        <dbReference type="Proteomes" id="UP000316167"/>
    </source>
</evidence>
<dbReference type="InterPro" id="IPR045800">
    <property type="entry name" value="HMBD"/>
</dbReference>
<organism evidence="4 5">
    <name type="scientific">Lacibacter cauensis</name>
    <dbReference type="NCBI Taxonomy" id="510947"/>
    <lineage>
        <taxon>Bacteria</taxon>
        <taxon>Pseudomonadati</taxon>
        <taxon>Bacteroidota</taxon>
        <taxon>Chitinophagia</taxon>
        <taxon>Chitinophagales</taxon>
        <taxon>Chitinophagaceae</taxon>
        <taxon>Lacibacter</taxon>
    </lineage>
</organism>